<keyword evidence="2" id="KW-0812">Transmembrane</keyword>
<dbReference type="Proteomes" id="UP001151699">
    <property type="component" value="Chromosome B"/>
</dbReference>
<protein>
    <submittedName>
        <fullName evidence="3">Uncharacterized protein</fullName>
    </submittedName>
</protein>
<keyword evidence="4" id="KW-1185">Reference proteome</keyword>
<evidence type="ECO:0000256" key="1">
    <source>
        <dbReference type="SAM" id="MobiDB-lite"/>
    </source>
</evidence>
<accession>A0A9Q0N5C7</accession>
<keyword evidence="2" id="KW-0472">Membrane</keyword>
<reference evidence="3" key="1">
    <citation type="submission" date="2022-07" db="EMBL/GenBank/DDBJ databases">
        <authorList>
            <person name="Trinca V."/>
            <person name="Uliana J.V.C."/>
            <person name="Torres T.T."/>
            <person name="Ward R.J."/>
            <person name="Monesi N."/>
        </authorList>
    </citation>
    <scope>NUCLEOTIDE SEQUENCE</scope>
    <source>
        <strain evidence="3">HSMRA1968</strain>
        <tissue evidence="3">Whole embryos</tissue>
    </source>
</reference>
<sequence>MDQPIPPTSTGFQRPTHFNMYRTPASKLPPGTPLLLEPITVPNVKKSRKRRDRKASGIPSQDATITVRHDSNDEETPKRSRPVAVQCMFWFCGILMVILGAGALVYGIVLLFTSMGKIIKNVSPHATHHQKIQRKVSGGTWTVE</sequence>
<gene>
    <name evidence="3" type="ORF">Bhyg_08818</name>
</gene>
<feature type="transmembrane region" description="Helical" evidence="2">
    <location>
        <begin position="88"/>
        <end position="112"/>
    </location>
</feature>
<proteinExistence type="predicted"/>
<feature type="non-terminal residue" evidence="3">
    <location>
        <position position="144"/>
    </location>
</feature>
<keyword evidence="2" id="KW-1133">Transmembrane helix</keyword>
<dbReference type="AlphaFoldDB" id="A0A9Q0N5C7"/>
<evidence type="ECO:0000313" key="4">
    <source>
        <dbReference type="Proteomes" id="UP001151699"/>
    </source>
</evidence>
<comment type="caution">
    <text evidence="3">The sequence shown here is derived from an EMBL/GenBank/DDBJ whole genome shotgun (WGS) entry which is preliminary data.</text>
</comment>
<evidence type="ECO:0000313" key="3">
    <source>
        <dbReference type="EMBL" id="KAJ6643853.1"/>
    </source>
</evidence>
<evidence type="ECO:0000256" key="2">
    <source>
        <dbReference type="SAM" id="Phobius"/>
    </source>
</evidence>
<dbReference type="EMBL" id="WJQU01000002">
    <property type="protein sequence ID" value="KAJ6643853.1"/>
    <property type="molecule type" value="Genomic_DNA"/>
</dbReference>
<organism evidence="3 4">
    <name type="scientific">Pseudolycoriella hygida</name>
    <dbReference type="NCBI Taxonomy" id="35572"/>
    <lineage>
        <taxon>Eukaryota</taxon>
        <taxon>Metazoa</taxon>
        <taxon>Ecdysozoa</taxon>
        <taxon>Arthropoda</taxon>
        <taxon>Hexapoda</taxon>
        <taxon>Insecta</taxon>
        <taxon>Pterygota</taxon>
        <taxon>Neoptera</taxon>
        <taxon>Endopterygota</taxon>
        <taxon>Diptera</taxon>
        <taxon>Nematocera</taxon>
        <taxon>Sciaroidea</taxon>
        <taxon>Sciaridae</taxon>
        <taxon>Pseudolycoriella</taxon>
    </lineage>
</organism>
<name>A0A9Q0N5C7_9DIPT</name>
<feature type="region of interest" description="Disordered" evidence="1">
    <location>
        <begin position="41"/>
        <end position="80"/>
    </location>
</feature>
<feature type="compositionally biased region" description="Basic and acidic residues" evidence="1">
    <location>
        <begin position="67"/>
        <end position="78"/>
    </location>
</feature>